<keyword evidence="5" id="KW-0234">DNA repair</keyword>
<dbReference type="PANTHER" id="PTHR10815:SF13">
    <property type="entry name" value="METHYLATED-DNA--PROTEIN-CYSTEINE METHYLTRANSFERASE"/>
    <property type="match status" value="1"/>
</dbReference>
<keyword evidence="3 8" id="KW-0808">Transferase</keyword>
<sequence length="173" mass="18393">MNANFFTLTTPDGPFGVITSSETPERPGTAVVLASGWTDSVAELSGQIHRSLRPEQITEAAPDAKIEAAVRAFYAGDFAAVGQIEVLQKSGPFRSHAWEVLRTVQPGKPVTYSDYAELSGNPQAVRAAASACAFNAAALFVPCHRVVRLDGSMGGFRWGVQIKESLLARESAA</sequence>
<dbReference type="InterPro" id="IPR036388">
    <property type="entry name" value="WH-like_DNA-bd_sf"/>
</dbReference>
<dbReference type="InterPro" id="IPR036217">
    <property type="entry name" value="MethylDNA_cys_MeTrfase_DNAb"/>
</dbReference>
<evidence type="ECO:0000256" key="2">
    <source>
        <dbReference type="ARBA" id="ARBA00022603"/>
    </source>
</evidence>
<dbReference type="GO" id="GO:0003908">
    <property type="term" value="F:methylated-DNA-[protein]-cysteine S-methyltransferase activity"/>
    <property type="evidence" value="ECO:0007669"/>
    <property type="project" value="UniProtKB-EC"/>
</dbReference>
<evidence type="ECO:0000256" key="5">
    <source>
        <dbReference type="ARBA" id="ARBA00023204"/>
    </source>
</evidence>
<dbReference type="InterPro" id="IPR014048">
    <property type="entry name" value="MethylDNA_cys_MeTrfase_DNA-bd"/>
</dbReference>
<dbReference type="SUPFAM" id="SSF46767">
    <property type="entry name" value="Methylated DNA-protein cysteine methyltransferase, C-terminal domain"/>
    <property type="match status" value="1"/>
</dbReference>
<protein>
    <submittedName>
        <fullName evidence="8">Methylated-DNA-[protein]-cysteine S-methyltransferase</fullName>
        <ecNumber evidence="8">2.1.1.63</ecNumber>
    </submittedName>
</protein>
<dbReference type="EC" id="2.1.1.63" evidence="8"/>
<keyword evidence="2 8" id="KW-0489">Methyltransferase</keyword>
<organism evidence="8 9">
    <name type="scientific">Arthrobacter russicus</name>
    <dbReference type="NCBI Taxonomy" id="172040"/>
    <lineage>
        <taxon>Bacteria</taxon>
        <taxon>Bacillati</taxon>
        <taxon>Actinomycetota</taxon>
        <taxon>Actinomycetes</taxon>
        <taxon>Micrococcales</taxon>
        <taxon>Micrococcaceae</taxon>
        <taxon>Arthrobacter</taxon>
    </lineage>
</organism>
<comment type="catalytic activity">
    <reaction evidence="1">
        <text>a 4-O-methyl-thymidine in DNA + L-cysteinyl-[protein] = a thymidine in DNA + S-methyl-L-cysteinyl-[protein]</text>
        <dbReference type="Rhea" id="RHEA:53428"/>
        <dbReference type="Rhea" id="RHEA-COMP:10131"/>
        <dbReference type="Rhea" id="RHEA-COMP:10132"/>
        <dbReference type="Rhea" id="RHEA-COMP:13555"/>
        <dbReference type="Rhea" id="RHEA-COMP:13556"/>
        <dbReference type="ChEBI" id="CHEBI:29950"/>
        <dbReference type="ChEBI" id="CHEBI:82612"/>
        <dbReference type="ChEBI" id="CHEBI:137386"/>
        <dbReference type="ChEBI" id="CHEBI:137387"/>
        <dbReference type="EC" id="2.1.1.63"/>
    </reaction>
</comment>
<dbReference type="InterPro" id="IPR001497">
    <property type="entry name" value="MethylDNA_cys_MeTrfase_AS"/>
</dbReference>
<evidence type="ECO:0000256" key="4">
    <source>
        <dbReference type="ARBA" id="ARBA00022763"/>
    </source>
</evidence>
<comment type="catalytic activity">
    <reaction evidence="6">
        <text>a 6-O-methyl-2'-deoxyguanosine in DNA + L-cysteinyl-[protein] = S-methyl-L-cysteinyl-[protein] + a 2'-deoxyguanosine in DNA</text>
        <dbReference type="Rhea" id="RHEA:24000"/>
        <dbReference type="Rhea" id="RHEA-COMP:10131"/>
        <dbReference type="Rhea" id="RHEA-COMP:10132"/>
        <dbReference type="Rhea" id="RHEA-COMP:11367"/>
        <dbReference type="Rhea" id="RHEA-COMP:11368"/>
        <dbReference type="ChEBI" id="CHEBI:29950"/>
        <dbReference type="ChEBI" id="CHEBI:82612"/>
        <dbReference type="ChEBI" id="CHEBI:85445"/>
        <dbReference type="ChEBI" id="CHEBI:85448"/>
        <dbReference type="EC" id="2.1.1.63"/>
    </reaction>
</comment>
<dbReference type="Proteomes" id="UP001185069">
    <property type="component" value="Unassembled WGS sequence"/>
</dbReference>
<dbReference type="GO" id="GO:0032259">
    <property type="term" value="P:methylation"/>
    <property type="evidence" value="ECO:0007669"/>
    <property type="project" value="UniProtKB-KW"/>
</dbReference>
<dbReference type="CDD" id="cd06445">
    <property type="entry name" value="ATase"/>
    <property type="match status" value="1"/>
</dbReference>
<dbReference type="NCBIfam" id="TIGR00589">
    <property type="entry name" value="ogt"/>
    <property type="match status" value="1"/>
</dbReference>
<dbReference type="PANTHER" id="PTHR10815">
    <property type="entry name" value="METHYLATED-DNA--PROTEIN-CYSTEINE METHYLTRANSFERASE"/>
    <property type="match status" value="1"/>
</dbReference>
<reference evidence="8 9" key="1">
    <citation type="submission" date="2023-07" db="EMBL/GenBank/DDBJ databases">
        <title>Sequencing the genomes of 1000 actinobacteria strains.</title>
        <authorList>
            <person name="Klenk H.-P."/>
        </authorList>
    </citation>
    <scope>NUCLEOTIDE SEQUENCE [LARGE SCALE GENOMIC DNA]</scope>
    <source>
        <strain evidence="8 9">DSM 14555</strain>
    </source>
</reference>
<accession>A0ABU1JEH0</accession>
<evidence type="ECO:0000256" key="6">
    <source>
        <dbReference type="ARBA" id="ARBA00049348"/>
    </source>
</evidence>
<keyword evidence="9" id="KW-1185">Reference proteome</keyword>
<keyword evidence="4" id="KW-0227">DNA damage</keyword>
<evidence type="ECO:0000313" key="8">
    <source>
        <dbReference type="EMBL" id="MDR6270849.1"/>
    </source>
</evidence>
<gene>
    <name evidence="8" type="ORF">JOE69_003087</name>
</gene>
<dbReference type="EMBL" id="JAVDQF010000001">
    <property type="protein sequence ID" value="MDR6270849.1"/>
    <property type="molecule type" value="Genomic_DNA"/>
</dbReference>
<evidence type="ECO:0000256" key="1">
    <source>
        <dbReference type="ARBA" id="ARBA00001286"/>
    </source>
</evidence>
<dbReference type="RefSeq" id="WP_309800185.1">
    <property type="nucleotide sequence ID" value="NZ_BAAAHY010000004.1"/>
</dbReference>
<proteinExistence type="predicted"/>
<evidence type="ECO:0000256" key="3">
    <source>
        <dbReference type="ARBA" id="ARBA00022679"/>
    </source>
</evidence>
<evidence type="ECO:0000313" key="9">
    <source>
        <dbReference type="Proteomes" id="UP001185069"/>
    </source>
</evidence>
<dbReference type="PROSITE" id="PS00374">
    <property type="entry name" value="MGMT"/>
    <property type="match status" value="1"/>
</dbReference>
<feature type="domain" description="Methylated-DNA-[protein]-cysteine S-methyltransferase DNA binding" evidence="7">
    <location>
        <begin position="92"/>
        <end position="171"/>
    </location>
</feature>
<name>A0ABU1JEH0_9MICC</name>
<evidence type="ECO:0000259" key="7">
    <source>
        <dbReference type="Pfam" id="PF01035"/>
    </source>
</evidence>
<dbReference type="Pfam" id="PF01035">
    <property type="entry name" value="DNA_binding_1"/>
    <property type="match status" value="1"/>
</dbReference>
<dbReference type="Gene3D" id="1.10.10.10">
    <property type="entry name" value="Winged helix-like DNA-binding domain superfamily/Winged helix DNA-binding domain"/>
    <property type="match status" value="1"/>
</dbReference>
<comment type="caution">
    <text evidence="8">The sequence shown here is derived from an EMBL/GenBank/DDBJ whole genome shotgun (WGS) entry which is preliminary data.</text>
</comment>